<evidence type="ECO:0000313" key="2">
    <source>
        <dbReference type="Proteomes" id="UP000266506"/>
    </source>
</evidence>
<dbReference type="OrthoDB" id="401243at2"/>
<keyword evidence="2" id="KW-1185">Reference proteome</keyword>
<comment type="caution">
    <text evidence="1">The sequence shown here is derived from an EMBL/GenBank/DDBJ whole genome shotgun (WGS) entry which is preliminary data.</text>
</comment>
<dbReference type="InParanoid" id="A0A397QUK5"/>
<sequence length="520" mass="60481">MIYFLKKSTPSKKGLYLQIYSNYYDPNTKKKNTKSYKALGYVSDLKASGIDDPVSYYSDIVKQMNEQLLENKELQISDKSTQKYAGHFLVKAMFDLLDMDRTINIVASTHKWQYKFSDMYRTLCYSQILSPGSKLKAFERVIPNIYDAPNFSYDQILDAVNFIGGDYHKYIEVLNHHINDIWERKTDKVYFDCTNYYFEIDLETPFLKKGPSKENFKGPIMGQALLLDSDQIPLDTEFYPGNESEKPYLRKRIEDMKSRNGVHGRIIQVADKGLNCARNIYAAVVEANDGYIFSKSIKGRSLSKEEQDWILMDDDEFNKWEDVRDEVGNLIYKYKTSKHIIRSGKNAGKVVDYGNYLYKCKINPDDEKETEFTVKEKRIVTYNPKLAAKQRAEINREVEKLKKILSYKIAVKEDIGDSAKYVNFEAKDKDGRKIKVATSLNQEKIDADLKFAGFNMLVTSEVKADPKEIYKVYHNLWRIEESFRLLKTYLQSRPAFASDEDTINAFWNLSSKKSEIIKSL</sequence>
<proteinExistence type="predicted"/>
<dbReference type="NCBIfam" id="NF033559">
    <property type="entry name" value="transpos_IS1634"/>
    <property type="match status" value="1"/>
</dbReference>
<dbReference type="SUPFAM" id="SSF53098">
    <property type="entry name" value="Ribonuclease H-like"/>
    <property type="match status" value="1"/>
</dbReference>
<reference evidence="1 2" key="1">
    <citation type="submission" date="2018-08" db="EMBL/GenBank/DDBJ databases">
        <title>Genomic Encyclopedia of Archaeal and Bacterial Type Strains, Phase II (KMG-II): from individual species to whole genera.</title>
        <authorList>
            <person name="Goeker M."/>
        </authorList>
    </citation>
    <scope>NUCLEOTIDE SEQUENCE [LARGE SCALE GENOMIC DNA]</scope>
    <source>
        <strain evidence="1 2">ATCC 27112</strain>
    </source>
</reference>
<dbReference type="InterPro" id="IPR012337">
    <property type="entry name" value="RNaseH-like_sf"/>
</dbReference>
<dbReference type="InterPro" id="IPR047654">
    <property type="entry name" value="IS1634_transpos"/>
</dbReference>
<name>A0A397QUK5_9MOLU</name>
<dbReference type="AlphaFoldDB" id="A0A397QUK5"/>
<organism evidence="1 2">
    <name type="scientific">Anaeroplasma bactoclasticum</name>
    <dbReference type="NCBI Taxonomy" id="2088"/>
    <lineage>
        <taxon>Bacteria</taxon>
        <taxon>Bacillati</taxon>
        <taxon>Mycoplasmatota</taxon>
        <taxon>Mollicutes</taxon>
        <taxon>Anaeroplasmatales</taxon>
        <taxon>Anaeroplasmataceae</taxon>
        <taxon>Anaeroplasma</taxon>
    </lineage>
</organism>
<dbReference type="EMBL" id="QXEV01000042">
    <property type="protein sequence ID" value="RIA64738.1"/>
    <property type="molecule type" value="Genomic_DNA"/>
</dbReference>
<dbReference type="Proteomes" id="UP000266506">
    <property type="component" value="Unassembled WGS sequence"/>
</dbReference>
<accession>A0A397QUK5</accession>
<protein>
    <recommendedName>
        <fullName evidence="3">Transposase</fullName>
    </recommendedName>
</protein>
<evidence type="ECO:0000313" key="1">
    <source>
        <dbReference type="EMBL" id="RIA64738.1"/>
    </source>
</evidence>
<evidence type="ECO:0008006" key="3">
    <source>
        <dbReference type="Google" id="ProtNLM"/>
    </source>
</evidence>
<gene>
    <name evidence="1" type="ORF">EI71_01953</name>
</gene>